<feature type="transmembrane region" description="Helical" evidence="8">
    <location>
        <begin position="374"/>
        <end position="393"/>
    </location>
</feature>
<evidence type="ECO:0000256" key="7">
    <source>
        <dbReference type="SAM" id="MobiDB-lite"/>
    </source>
</evidence>
<reference evidence="11" key="2">
    <citation type="submission" date="2017-05" db="UniProtKB">
        <authorList>
            <consortium name="EnsemblMetazoa"/>
        </authorList>
    </citation>
    <scope>IDENTIFICATION</scope>
</reference>
<keyword evidence="8" id="KW-0812">Transmembrane</keyword>
<dbReference type="CDD" id="cd22249">
    <property type="entry name" value="UDM1_RNF168_RNF169-like"/>
    <property type="match status" value="1"/>
</dbReference>
<protein>
    <recommendedName>
        <fullName evidence="4">UBX domain-containing protein 4</fullName>
    </recommendedName>
    <alternativeName>
        <fullName evidence="5">UBX domain-containing protein 2</fullName>
    </alternativeName>
</protein>
<evidence type="ECO:0000313" key="12">
    <source>
        <dbReference type="Proteomes" id="UP000007879"/>
    </source>
</evidence>
<comment type="subunit">
    <text evidence="3">Directly interacts with VCP. Interacts with UBQLN1. Forms a complex with VCP and UBQLN1.</text>
</comment>
<dbReference type="InParanoid" id="A0A1X7V4A5"/>
<dbReference type="EnsemblMetazoa" id="Aqu2.1.35090_001">
    <property type="protein sequence ID" value="Aqu2.1.35090_001"/>
    <property type="gene ID" value="Aqu2.1.35090"/>
</dbReference>
<comment type="subcellular location">
    <subcellularLocation>
        <location evidence="1">Endoplasmic reticulum membrane</location>
        <topology evidence="1">Peripheral membrane protein</topology>
    </subcellularLocation>
</comment>
<dbReference type="KEGG" id="aqu:105312300"/>
<dbReference type="GO" id="GO:0005789">
    <property type="term" value="C:endoplasmic reticulum membrane"/>
    <property type="evidence" value="ECO:0007669"/>
    <property type="project" value="UniProtKB-SubCell"/>
</dbReference>
<dbReference type="SUPFAM" id="SSF52833">
    <property type="entry name" value="Thioredoxin-like"/>
    <property type="match status" value="1"/>
</dbReference>
<gene>
    <name evidence="11" type="primary">105312300</name>
</gene>
<feature type="region of interest" description="Disordered" evidence="7">
    <location>
        <begin position="406"/>
        <end position="454"/>
    </location>
</feature>
<dbReference type="Proteomes" id="UP000007879">
    <property type="component" value="Unassembled WGS sequence"/>
</dbReference>
<dbReference type="InterPro" id="IPR000626">
    <property type="entry name" value="Ubiquitin-like_dom"/>
</dbReference>
<dbReference type="OrthoDB" id="2445133at2759"/>
<dbReference type="eggNOG" id="KOG2507">
    <property type="taxonomic scope" value="Eukaryota"/>
</dbReference>
<dbReference type="CDD" id="cd01767">
    <property type="entry name" value="UBX"/>
    <property type="match status" value="1"/>
</dbReference>
<dbReference type="InterPro" id="IPR036249">
    <property type="entry name" value="Thioredoxin-like_sf"/>
</dbReference>
<dbReference type="InterPro" id="IPR029071">
    <property type="entry name" value="Ubiquitin-like_domsf"/>
</dbReference>
<dbReference type="SMART" id="SM00166">
    <property type="entry name" value="UBX"/>
    <property type="match status" value="1"/>
</dbReference>
<feature type="domain" description="UBX" evidence="9">
    <location>
        <begin position="278"/>
        <end position="356"/>
    </location>
</feature>
<evidence type="ECO:0000256" key="4">
    <source>
        <dbReference type="ARBA" id="ARBA00040925"/>
    </source>
</evidence>
<dbReference type="EnsemblMetazoa" id="XM_019995016.1">
    <property type="protein sequence ID" value="XP_019850575.1"/>
    <property type="gene ID" value="LOC105312300"/>
</dbReference>
<keyword evidence="2" id="KW-0834">Unfolded protein response</keyword>
<evidence type="ECO:0000259" key="10">
    <source>
        <dbReference type="PROSITE" id="PS50053"/>
    </source>
</evidence>
<dbReference type="STRING" id="400682.A0A1X7V4A5"/>
<dbReference type="InterPro" id="IPR001012">
    <property type="entry name" value="UBX_dom"/>
</dbReference>
<keyword evidence="12" id="KW-1185">Reference proteome</keyword>
<feature type="domain" description="Ubiquitin-like" evidence="10">
    <location>
        <begin position="283"/>
        <end position="363"/>
    </location>
</feature>
<dbReference type="Pfam" id="PF00789">
    <property type="entry name" value="UBX"/>
    <property type="match status" value="1"/>
</dbReference>
<dbReference type="AlphaFoldDB" id="A0A1X7V4A5"/>
<feature type="region of interest" description="Disordered" evidence="7">
    <location>
        <begin position="238"/>
        <end position="278"/>
    </location>
</feature>
<name>A0A1X7V4A5_AMPQE</name>
<evidence type="ECO:0000256" key="1">
    <source>
        <dbReference type="ARBA" id="ARBA00004406"/>
    </source>
</evidence>
<feature type="compositionally biased region" description="Low complexity" evidence="7">
    <location>
        <begin position="406"/>
        <end position="423"/>
    </location>
</feature>
<feature type="region of interest" description="Disordered" evidence="7">
    <location>
        <begin position="119"/>
        <end position="211"/>
    </location>
</feature>
<dbReference type="GO" id="GO:0036503">
    <property type="term" value="P:ERAD pathway"/>
    <property type="evidence" value="ECO:0007669"/>
    <property type="project" value="TreeGrafter"/>
</dbReference>
<evidence type="ECO:0000256" key="3">
    <source>
        <dbReference type="ARBA" id="ARBA00038812"/>
    </source>
</evidence>
<dbReference type="Gene3D" id="3.10.20.90">
    <property type="entry name" value="Phosphatidylinositol 3-kinase Catalytic Subunit, Chain A, domain 1"/>
    <property type="match status" value="1"/>
</dbReference>
<feature type="compositionally biased region" description="Acidic residues" evidence="7">
    <location>
        <begin position="148"/>
        <end position="158"/>
    </location>
</feature>
<dbReference type="PROSITE" id="PS50053">
    <property type="entry name" value="UBIQUITIN_2"/>
    <property type="match status" value="1"/>
</dbReference>
<proteinExistence type="predicted"/>
<dbReference type="SUPFAM" id="SSF54236">
    <property type="entry name" value="Ubiquitin-like"/>
    <property type="match status" value="1"/>
</dbReference>
<reference evidence="12" key="1">
    <citation type="journal article" date="2010" name="Nature">
        <title>The Amphimedon queenslandica genome and the evolution of animal complexity.</title>
        <authorList>
            <person name="Srivastava M."/>
            <person name="Simakov O."/>
            <person name="Chapman J."/>
            <person name="Fahey B."/>
            <person name="Gauthier M.E."/>
            <person name="Mitros T."/>
            <person name="Richards G.S."/>
            <person name="Conaco C."/>
            <person name="Dacre M."/>
            <person name="Hellsten U."/>
            <person name="Larroux C."/>
            <person name="Putnam N.H."/>
            <person name="Stanke M."/>
            <person name="Adamska M."/>
            <person name="Darling A."/>
            <person name="Degnan S.M."/>
            <person name="Oakley T.H."/>
            <person name="Plachetzki D.C."/>
            <person name="Zhai Y."/>
            <person name="Adamski M."/>
            <person name="Calcino A."/>
            <person name="Cummins S.F."/>
            <person name="Goodstein D.M."/>
            <person name="Harris C."/>
            <person name="Jackson D.J."/>
            <person name="Leys S.P."/>
            <person name="Shu S."/>
            <person name="Woodcroft B.J."/>
            <person name="Vervoort M."/>
            <person name="Kosik K.S."/>
            <person name="Manning G."/>
            <person name="Degnan B.M."/>
            <person name="Rokhsar D.S."/>
        </authorList>
    </citation>
    <scope>NUCLEOTIDE SEQUENCE [LARGE SCALE GENOMIC DNA]</scope>
</reference>
<keyword evidence="8" id="KW-0472">Membrane</keyword>
<keyword evidence="8" id="KW-1133">Transmembrane helix</keyword>
<dbReference type="PROSITE" id="PS50033">
    <property type="entry name" value="UBX"/>
    <property type="match status" value="1"/>
</dbReference>
<evidence type="ECO:0000256" key="6">
    <source>
        <dbReference type="ARBA" id="ARBA00046062"/>
    </source>
</evidence>
<feature type="compositionally biased region" description="Basic and acidic residues" evidence="7">
    <location>
        <begin position="159"/>
        <end position="211"/>
    </location>
</feature>
<dbReference type="PANTHER" id="PTHR46424">
    <property type="entry name" value="UBX DOMAIN-CONTAINING PROTEIN 4"/>
    <property type="match status" value="1"/>
</dbReference>
<feature type="compositionally biased region" description="Polar residues" evidence="7">
    <location>
        <begin position="254"/>
        <end position="268"/>
    </location>
</feature>
<dbReference type="GO" id="GO:0006986">
    <property type="term" value="P:response to unfolded protein"/>
    <property type="evidence" value="ECO:0007669"/>
    <property type="project" value="UniProtKB-KW"/>
</dbReference>
<evidence type="ECO:0000256" key="2">
    <source>
        <dbReference type="ARBA" id="ARBA00023230"/>
    </source>
</evidence>
<dbReference type="PANTHER" id="PTHR46424:SF1">
    <property type="entry name" value="UBX DOMAIN-CONTAINING PROTEIN 4"/>
    <property type="match status" value="1"/>
</dbReference>
<evidence type="ECO:0000259" key="9">
    <source>
        <dbReference type="PROSITE" id="PS50033"/>
    </source>
</evidence>
<sequence length="454" mass="51318">MSHMEWSNESIVNAIKKCQQQRALFIVYVKDESTASSTSDAAWNSREVFDVLSSNPHVAIRLMKDSLEYQQFSQLFPVLLTPCLFCIGNKGEILETTSGAMDPTQLAQLLIRAFQKHNPDSTVVPPTQNESVTNGAVSETRPLKENEEMAQSDPLEEQQSDKEEKLVSLQEKKHLLRQKKEQEAKEKEKERELRRRKEGQQLEQWKKDKEDLEREQWLKERKKQKLEEEKARQEVLAKLEQDKRERAAQRKRLSQQPTEETSDSTTTKGAGPSASIRTYSKTARVQVKMSNGSTTVLSLSSSDTVSTLRQQIAEFLEADIDSFSMTSGYPRTDLTHELDDTPLSDHGLAPSGVVIVKFKNKGGSSFSPSGNGGVLATVWGLFAAIIQFIVMIFKYIKDSIFGSGSGSTSQQSSQRSSINRGGNQRFRKFNQDDFKDDDDEKRKETYNGNSTQQL</sequence>
<feature type="compositionally biased region" description="Basic and acidic residues" evidence="7">
    <location>
        <begin position="238"/>
        <end position="248"/>
    </location>
</feature>
<comment type="function">
    <text evidence="6">Involved in endoplasmic reticulum-associated protein degradation (ERAD). Acts as a platform to recruit both UBQLN1 and VCP to the ER during ERAD.</text>
</comment>
<dbReference type="Pfam" id="PF23187">
    <property type="entry name" value="UBX7_N"/>
    <property type="match status" value="1"/>
</dbReference>
<accession>A0A1X7V4A5</accession>
<evidence type="ECO:0000313" key="11">
    <source>
        <dbReference type="EnsemblMetazoa" id="Aqu2.1.35090_001"/>
    </source>
</evidence>
<evidence type="ECO:0000256" key="8">
    <source>
        <dbReference type="SAM" id="Phobius"/>
    </source>
</evidence>
<organism evidence="11">
    <name type="scientific">Amphimedon queenslandica</name>
    <name type="common">Sponge</name>
    <dbReference type="NCBI Taxonomy" id="400682"/>
    <lineage>
        <taxon>Eukaryota</taxon>
        <taxon>Metazoa</taxon>
        <taxon>Porifera</taxon>
        <taxon>Demospongiae</taxon>
        <taxon>Heteroscleromorpha</taxon>
        <taxon>Haplosclerida</taxon>
        <taxon>Niphatidae</taxon>
        <taxon>Amphimedon</taxon>
    </lineage>
</organism>
<evidence type="ECO:0000256" key="5">
    <source>
        <dbReference type="ARBA" id="ARBA00041575"/>
    </source>
</evidence>
<feature type="compositionally biased region" description="Polar residues" evidence="7">
    <location>
        <begin position="120"/>
        <end position="137"/>
    </location>
</feature>